<name>A0A143BFE7_9BACT</name>
<dbReference type="Gene3D" id="3.40.50.300">
    <property type="entry name" value="P-loop containing nucleotide triphosphate hydrolases"/>
    <property type="match status" value="1"/>
</dbReference>
<protein>
    <submittedName>
        <fullName evidence="3">ATPase AAA</fullName>
    </submittedName>
</protein>
<evidence type="ECO:0000313" key="4">
    <source>
        <dbReference type="Proteomes" id="UP000076404"/>
    </source>
</evidence>
<feature type="domain" description="DUF4143" evidence="2">
    <location>
        <begin position="202"/>
        <end position="362"/>
    </location>
</feature>
<dbReference type="InterPro" id="IPR027417">
    <property type="entry name" value="P-loop_NTPase"/>
</dbReference>
<feature type="domain" description="AAA" evidence="1">
    <location>
        <begin position="22"/>
        <end position="140"/>
    </location>
</feature>
<dbReference type="CDD" id="cd00009">
    <property type="entry name" value="AAA"/>
    <property type="match status" value="1"/>
</dbReference>
<dbReference type="KEGG" id="gph:GEMMAAP_00510"/>
<dbReference type="InterPro" id="IPR025420">
    <property type="entry name" value="DUF4143"/>
</dbReference>
<proteinExistence type="predicted"/>
<evidence type="ECO:0000259" key="1">
    <source>
        <dbReference type="Pfam" id="PF13173"/>
    </source>
</evidence>
<dbReference type="PANTHER" id="PTHR43566">
    <property type="entry name" value="CONSERVED PROTEIN"/>
    <property type="match status" value="1"/>
</dbReference>
<evidence type="ECO:0000313" key="3">
    <source>
        <dbReference type="EMBL" id="AMW03738.1"/>
    </source>
</evidence>
<keyword evidence="4" id="KW-1185">Reference proteome</keyword>
<dbReference type="STRING" id="1379270.GEMMAAP_00510"/>
<dbReference type="AlphaFoldDB" id="A0A143BFE7"/>
<accession>A0A143BFE7</accession>
<evidence type="ECO:0000259" key="2">
    <source>
        <dbReference type="Pfam" id="PF13635"/>
    </source>
</evidence>
<dbReference type="EMBL" id="CP011454">
    <property type="protein sequence ID" value="AMW03738.1"/>
    <property type="molecule type" value="Genomic_DNA"/>
</dbReference>
<dbReference type="Pfam" id="PF13635">
    <property type="entry name" value="DUF4143"/>
    <property type="match status" value="1"/>
</dbReference>
<dbReference type="eggNOG" id="COG1373">
    <property type="taxonomic scope" value="Bacteria"/>
</dbReference>
<dbReference type="PANTHER" id="PTHR43566:SF2">
    <property type="entry name" value="DUF4143 DOMAIN-CONTAINING PROTEIN"/>
    <property type="match status" value="1"/>
</dbReference>
<dbReference type="SUPFAM" id="SSF52540">
    <property type="entry name" value="P-loop containing nucleoside triphosphate hydrolases"/>
    <property type="match status" value="1"/>
</dbReference>
<dbReference type="InterPro" id="IPR041682">
    <property type="entry name" value="AAA_14"/>
</dbReference>
<reference evidence="3 4" key="2">
    <citation type="journal article" date="2016" name="Environ. Microbiol. Rep.">
        <title>Metagenomic evidence for the presence of phototrophic Gemmatimonadetes bacteria in diverse environments.</title>
        <authorList>
            <person name="Zeng Y."/>
            <person name="Baumbach J."/>
            <person name="Barbosa E.G."/>
            <person name="Azevedo V."/>
            <person name="Zhang C."/>
            <person name="Koblizek M."/>
        </authorList>
    </citation>
    <scope>NUCLEOTIDE SEQUENCE [LARGE SCALE GENOMIC DNA]</scope>
    <source>
        <strain evidence="3 4">AP64</strain>
    </source>
</reference>
<gene>
    <name evidence="3" type="ORF">GEMMAAP_00510</name>
</gene>
<dbReference type="Pfam" id="PF13173">
    <property type="entry name" value="AAA_14"/>
    <property type="match status" value="1"/>
</dbReference>
<organism evidence="3 4">
    <name type="scientific">Gemmatimonas phototrophica</name>
    <dbReference type="NCBI Taxonomy" id="1379270"/>
    <lineage>
        <taxon>Bacteria</taxon>
        <taxon>Pseudomonadati</taxon>
        <taxon>Gemmatimonadota</taxon>
        <taxon>Gemmatimonadia</taxon>
        <taxon>Gemmatimonadales</taxon>
        <taxon>Gemmatimonadaceae</taxon>
        <taxon>Gemmatimonas</taxon>
    </lineage>
</organism>
<dbReference type="RefSeq" id="WP_026849006.1">
    <property type="nucleotide sequence ID" value="NZ_CP011454.1"/>
</dbReference>
<reference evidence="3 4" key="1">
    <citation type="journal article" date="2014" name="Proc. Natl. Acad. Sci. U.S.A.">
        <title>Functional type 2 photosynthetic reaction centers found in the rare bacterial phylum Gemmatimonadetes.</title>
        <authorList>
            <person name="Zeng Y."/>
            <person name="Feng F."/>
            <person name="Medova H."/>
            <person name="Dean J."/>
            <person name="Koblizek M."/>
        </authorList>
    </citation>
    <scope>NUCLEOTIDE SEQUENCE [LARGE SCALE GENOMIC DNA]</scope>
    <source>
        <strain evidence="3 4">AP64</strain>
    </source>
</reference>
<dbReference type="Proteomes" id="UP000076404">
    <property type="component" value="Chromosome"/>
</dbReference>
<sequence>MSNPADYPRFAEARLLEALADSPAVLVHGPRQSGKTTLARTVGDRLGYAYLTCDDDTVRGAALSDPVGFVADLPARAILDEVQRVPELFTTLKAAIDRDRTPGRFILTGSANVLLLPRLSDSLAGRMDVLRLHPLAQAEIERKEPRFLEQLFAGAFQAPPKPRLAAGLIDRVVAGGYPAALARSTARRRATWYLNYLDALVQRDVRDLSRISSLDALPRLLAVAAAHTAQLLNVAELSAPFQLSRPTINDYITLLERVFLLDRLPPWHSNRLSRLVKTPKLHVGDTGLACALLGMDAEALRADRTTFGHLLETFVYQELRRQGSWYEDPLTFFHFRDRDGVEVDVVIERGAHQLAGIEVKAGATVTAADFSGLRKLQSVTGARFRCGVVLYDGETTASFGDGLFAVPLRSLWDTTA</sequence>
<dbReference type="OrthoDB" id="9771844at2"/>